<accession>A0AA86P2R7</accession>
<name>A0AA86P2R7_9EUKA</name>
<evidence type="ECO:0000313" key="3">
    <source>
        <dbReference type="Proteomes" id="UP001642409"/>
    </source>
</evidence>
<keyword evidence="3" id="KW-1185">Reference proteome</keyword>
<gene>
    <name evidence="1" type="ORF">HINF_LOCUS17588</name>
    <name evidence="2" type="ORF">HINF_LOCUS25032</name>
</gene>
<evidence type="ECO:0000313" key="2">
    <source>
        <dbReference type="EMBL" id="CAL6015644.1"/>
    </source>
</evidence>
<protein>
    <submittedName>
        <fullName evidence="1">Uncharacterized protein</fullName>
    </submittedName>
</protein>
<reference evidence="1" key="1">
    <citation type="submission" date="2023-06" db="EMBL/GenBank/DDBJ databases">
        <authorList>
            <person name="Kurt Z."/>
        </authorList>
    </citation>
    <scope>NUCLEOTIDE SEQUENCE</scope>
</reference>
<comment type="caution">
    <text evidence="1">The sequence shown here is derived from an EMBL/GenBank/DDBJ whole genome shotgun (WGS) entry which is preliminary data.</text>
</comment>
<proteinExistence type="predicted"/>
<sequence length="165" mass="19320">MNTHLFTDALYQYLLSINILLPKEAVQIQQQIDSMDKGAKRGIWKQIGKILSVNCKVAHNYYHNTWSAHFFDSLTSYRTFIKQMLLDNPHMSNQDLIQNFLNKFPEKNFSKHNLQQIVYIQKQRLGFSQNSDNTSQVDSCTNYGFSVDISECVRFFRCCFDVIVC</sequence>
<organism evidence="1">
    <name type="scientific">Hexamita inflata</name>
    <dbReference type="NCBI Taxonomy" id="28002"/>
    <lineage>
        <taxon>Eukaryota</taxon>
        <taxon>Metamonada</taxon>
        <taxon>Diplomonadida</taxon>
        <taxon>Hexamitidae</taxon>
        <taxon>Hexamitinae</taxon>
        <taxon>Hexamita</taxon>
    </lineage>
</organism>
<evidence type="ECO:0000313" key="1">
    <source>
        <dbReference type="EMBL" id="CAI9929943.1"/>
    </source>
</evidence>
<dbReference type="EMBL" id="CAXDID020000074">
    <property type="protein sequence ID" value="CAL6015644.1"/>
    <property type="molecule type" value="Genomic_DNA"/>
</dbReference>
<reference evidence="2 3" key="2">
    <citation type="submission" date="2024-07" db="EMBL/GenBank/DDBJ databases">
        <authorList>
            <person name="Akdeniz Z."/>
        </authorList>
    </citation>
    <scope>NUCLEOTIDE SEQUENCE [LARGE SCALE GENOMIC DNA]</scope>
</reference>
<dbReference type="EMBL" id="CATOUU010000444">
    <property type="protein sequence ID" value="CAI9929943.1"/>
    <property type="molecule type" value="Genomic_DNA"/>
</dbReference>
<dbReference type="AlphaFoldDB" id="A0AA86P2R7"/>
<dbReference type="Proteomes" id="UP001642409">
    <property type="component" value="Unassembled WGS sequence"/>
</dbReference>